<evidence type="ECO:0000256" key="4">
    <source>
        <dbReference type="ARBA" id="ARBA00022660"/>
    </source>
</evidence>
<evidence type="ECO:0000256" key="7">
    <source>
        <dbReference type="ARBA" id="ARBA00022982"/>
    </source>
</evidence>
<keyword evidence="7 12" id="KW-0249">Electron transport</keyword>
<dbReference type="SUPFAM" id="SSF81514">
    <property type="entry name" value="Subunit X (non-heme 7 kDa protein) of cytochrome bc1 complex (Ubiquinol-cytochrome c reductase)"/>
    <property type="match status" value="1"/>
</dbReference>
<dbReference type="InterPro" id="IPR036656">
    <property type="entry name" value="QCR9_sf"/>
</dbReference>
<keyword evidence="4 12" id="KW-0679">Respiratory chain</keyword>
<dbReference type="PANTHER" id="PTHR12980:SF0">
    <property type="entry name" value="CYTOCHROME B-C1 COMPLEX SUBUNIT 9"/>
    <property type="match status" value="1"/>
</dbReference>
<evidence type="ECO:0000256" key="8">
    <source>
        <dbReference type="ARBA" id="ARBA00022989"/>
    </source>
</evidence>
<dbReference type="EMBL" id="JABAYA010000099">
    <property type="protein sequence ID" value="KAF7725349.1"/>
    <property type="molecule type" value="Genomic_DNA"/>
</dbReference>
<dbReference type="FunFam" id="1.20.5.260:FF:000001">
    <property type="entry name" value="Cytochrome b-c1 complex subunit 9"/>
    <property type="match status" value="1"/>
</dbReference>
<evidence type="ECO:0000256" key="2">
    <source>
        <dbReference type="ARBA" id="ARBA00007856"/>
    </source>
</evidence>
<evidence type="ECO:0000256" key="11">
    <source>
        <dbReference type="ARBA" id="ARBA00044247"/>
    </source>
</evidence>
<proteinExistence type="inferred from homology"/>
<evidence type="ECO:0000256" key="6">
    <source>
        <dbReference type="ARBA" id="ARBA00022792"/>
    </source>
</evidence>
<dbReference type="OrthoDB" id="44067at2759"/>
<gene>
    <name evidence="13" type="ORF">EC973_009689</name>
</gene>
<keyword evidence="9 12" id="KW-0496">Mitochondrion</keyword>
<evidence type="ECO:0000256" key="12">
    <source>
        <dbReference type="RuleBase" id="RU368056"/>
    </source>
</evidence>
<comment type="subcellular location">
    <subcellularLocation>
        <location evidence="1 12">Mitochondrion inner membrane</location>
        <topology evidence="1 12">Single-pass membrane protein</topology>
    </subcellularLocation>
</comment>
<dbReference type="GO" id="GO:0045275">
    <property type="term" value="C:respiratory chain complex III"/>
    <property type="evidence" value="ECO:0007669"/>
    <property type="project" value="UniProtKB-UniRule"/>
</dbReference>
<evidence type="ECO:0000256" key="1">
    <source>
        <dbReference type="ARBA" id="ARBA00004434"/>
    </source>
</evidence>
<sequence>MPAAVSSGFSRTVYNTIFKKNSVFVTTIFASALVFQVGFDTVTNKVWDDLNKGKQWKDIKHNYEQ</sequence>
<dbReference type="AlphaFoldDB" id="A0A8H7EPE3"/>
<dbReference type="Gene3D" id="1.20.5.260">
    <property type="entry name" value="Cytochrome b-c1 complex subunit 9"/>
    <property type="match status" value="1"/>
</dbReference>
<keyword evidence="3 12" id="KW-0813">Transport</keyword>
<dbReference type="GO" id="GO:0005743">
    <property type="term" value="C:mitochondrial inner membrane"/>
    <property type="evidence" value="ECO:0007669"/>
    <property type="project" value="UniProtKB-SubCell"/>
</dbReference>
<feature type="transmembrane region" description="Helical" evidence="12">
    <location>
        <begin position="21"/>
        <end position="39"/>
    </location>
</feature>
<evidence type="ECO:0000313" key="14">
    <source>
        <dbReference type="Proteomes" id="UP000605846"/>
    </source>
</evidence>
<comment type="caution">
    <text evidence="13">The sequence shown here is derived from an EMBL/GenBank/DDBJ whole genome shotgun (WGS) entry which is preliminary data.</text>
</comment>
<evidence type="ECO:0000313" key="13">
    <source>
        <dbReference type="EMBL" id="KAF7725349.1"/>
    </source>
</evidence>
<dbReference type="Pfam" id="PF05365">
    <property type="entry name" value="UCR_UQCRX_QCR9"/>
    <property type="match status" value="1"/>
</dbReference>
<evidence type="ECO:0000256" key="3">
    <source>
        <dbReference type="ARBA" id="ARBA00022448"/>
    </source>
</evidence>
<evidence type="ECO:0000256" key="5">
    <source>
        <dbReference type="ARBA" id="ARBA00022692"/>
    </source>
</evidence>
<keyword evidence="8 12" id="KW-1133">Transmembrane helix</keyword>
<dbReference type="GO" id="GO:0006122">
    <property type="term" value="P:mitochondrial electron transport, ubiquinol to cytochrome c"/>
    <property type="evidence" value="ECO:0007669"/>
    <property type="project" value="UniProtKB-UniRule"/>
</dbReference>
<dbReference type="Proteomes" id="UP000605846">
    <property type="component" value="Unassembled WGS sequence"/>
</dbReference>
<keyword evidence="5 12" id="KW-0812">Transmembrane</keyword>
<dbReference type="PANTHER" id="PTHR12980">
    <property type="entry name" value="UBIQUINOL-CYTOCHROME C REDUCTASE COMPLEX, SUBUNIT X"/>
    <property type="match status" value="1"/>
</dbReference>
<comment type="function">
    <text evidence="12">Component of the ubiquinol-cytochrome c oxidoreductase, a multisubunit transmembrane complex that is part of the mitochondrial electron transport chain which drives oxidative phosphorylation. The complex plays an important role in the uptake of multiple carbon sources present in different host niches.</text>
</comment>
<protein>
    <recommendedName>
        <fullName evidence="11 12">Complex III subunit 9</fullName>
    </recommendedName>
</protein>
<keyword evidence="14" id="KW-1185">Reference proteome</keyword>
<dbReference type="InterPro" id="IPR008027">
    <property type="entry name" value="QCR9"/>
</dbReference>
<keyword evidence="6 12" id="KW-0999">Mitochondrion inner membrane</keyword>
<comment type="subunit">
    <text evidence="12">Component of the ubiquinol-cytochrome c oxidoreductase (cytochrome b-c1 complex, complex III, CIII), a multisubunit enzyme composed of 3 respiratory subunits cytochrome b, cytochrome c1 and Rieske protein, 2 core protein subunits, and additional low-molecular weight protein subunits.</text>
</comment>
<evidence type="ECO:0000256" key="10">
    <source>
        <dbReference type="ARBA" id="ARBA00023136"/>
    </source>
</evidence>
<reference evidence="13" key="1">
    <citation type="submission" date="2020-01" db="EMBL/GenBank/DDBJ databases">
        <title>Genome Sequencing of Three Apophysomyces-Like Fungal Strains Confirms a Novel Fungal Genus in the Mucoromycota with divergent Burkholderia-like Endosymbiotic Bacteria.</title>
        <authorList>
            <person name="Stajich J.E."/>
            <person name="Macias A.M."/>
            <person name="Carter-House D."/>
            <person name="Lovett B."/>
            <person name="Kasson L.R."/>
            <person name="Berry K."/>
            <person name="Grigoriev I."/>
            <person name="Chang Y."/>
            <person name="Spatafora J."/>
            <person name="Kasson M.T."/>
        </authorList>
    </citation>
    <scope>NUCLEOTIDE SEQUENCE</scope>
    <source>
        <strain evidence="13">NRRL A-21654</strain>
    </source>
</reference>
<organism evidence="13 14">
    <name type="scientific">Apophysomyces ossiformis</name>
    <dbReference type="NCBI Taxonomy" id="679940"/>
    <lineage>
        <taxon>Eukaryota</taxon>
        <taxon>Fungi</taxon>
        <taxon>Fungi incertae sedis</taxon>
        <taxon>Mucoromycota</taxon>
        <taxon>Mucoromycotina</taxon>
        <taxon>Mucoromycetes</taxon>
        <taxon>Mucorales</taxon>
        <taxon>Mucorineae</taxon>
        <taxon>Mucoraceae</taxon>
        <taxon>Apophysomyces</taxon>
    </lineage>
</organism>
<keyword evidence="10 12" id="KW-0472">Membrane</keyword>
<comment type="similarity">
    <text evidence="2 12">Belongs to the UQCR10/QCR9 family.</text>
</comment>
<name>A0A8H7EPE3_9FUNG</name>
<accession>A0A8H7EPE3</accession>
<evidence type="ECO:0000256" key="9">
    <source>
        <dbReference type="ARBA" id="ARBA00023128"/>
    </source>
</evidence>